<keyword evidence="4" id="KW-1185">Reference proteome</keyword>
<dbReference type="RefSeq" id="WP_107510139.1">
    <property type="nucleotide sequence ID" value="NZ_JAAQPD010000004.1"/>
</dbReference>
<dbReference type="InterPro" id="IPR019949">
    <property type="entry name" value="CmoO-like"/>
</dbReference>
<dbReference type="InterPro" id="IPR050766">
    <property type="entry name" value="Bact_Lucif_Oxidored"/>
</dbReference>
<dbReference type="SUPFAM" id="SSF51679">
    <property type="entry name" value="Bacterial luciferase-like"/>
    <property type="match status" value="1"/>
</dbReference>
<dbReference type="Pfam" id="PF00296">
    <property type="entry name" value="Bac_luciferase"/>
    <property type="match status" value="1"/>
</dbReference>
<dbReference type="PANTHER" id="PTHR30137">
    <property type="entry name" value="LUCIFERASE-LIKE MONOOXYGENASE"/>
    <property type="match status" value="1"/>
</dbReference>
<accession>A0ABS5MM48</accession>
<dbReference type="Proteomes" id="UP000681586">
    <property type="component" value="Unassembled WGS sequence"/>
</dbReference>
<sequence>MLKISVLDQAPISKGSNPEETLQNTIKLAKWTESLGYYRYWVAEHHNTSGLASSSPEILMTQIAASTHKIRIGSGGILLPQYSPYKIAENAKTLSALYPNRIDLGFGNSPGGSPITQKALTDNHIKPKEDFYRQVSDLQGFLHNTLSRNHEYRLVKAGPRIDNPPAMWLLGLTENGAKNAAQLGIGFVFGHFINPKYGKIAMKRYNKDFVPSVNHKEPTTIICIFVVCAETDEKAEELAITQDKWLLNVGKGLGTKVQPREEINIEEYTKEELEQIEENRKRCIVGSPTTVKTELHKLAEFYQTNEFMIITNIYNFEDKKRSYQLIAEEMLSDS</sequence>
<gene>
    <name evidence="3" type="ORF">JJQ58_05900</name>
</gene>
<evidence type="ECO:0000259" key="2">
    <source>
        <dbReference type="Pfam" id="PF00296"/>
    </source>
</evidence>
<evidence type="ECO:0000313" key="4">
    <source>
        <dbReference type="Proteomes" id="UP000681586"/>
    </source>
</evidence>
<proteinExistence type="predicted"/>
<feature type="domain" description="Luciferase-like" evidence="2">
    <location>
        <begin position="4"/>
        <end position="300"/>
    </location>
</feature>
<dbReference type="EMBL" id="JAGXBM010000006">
    <property type="protein sequence ID" value="MBS3696993.1"/>
    <property type="molecule type" value="Genomic_DNA"/>
</dbReference>
<evidence type="ECO:0000313" key="3">
    <source>
        <dbReference type="EMBL" id="MBS3696993.1"/>
    </source>
</evidence>
<evidence type="ECO:0000256" key="1">
    <source>
        <dbReference type="ARBA" id="ARBA00007789"/>
    </source>
</evidence>
<dbReference type="InterPro" id="IPR011251">
    <property type="entry name" value="Luciferase-like_dom"/>
</dbReference>
<dbReference type="Gene3D" id="3.20.20.30">
    <property type="entry name" value="Luciferase-like domain"/>
    <property type="match status" value="1"/>
</dbReference>
<dbReference type="PANTHER" id="PTHR30137:SF19">
    <property type="entry name" value="LUCIFERASE-LIKE MONOOXYGENASE"/>
    <property type="match status" value="1"/>
</dbReference>
<dbReference type="NCBIfam" id="TIGR03558">
    <property type="entry name" value="oxido_grp_1"/>
    <property type="match status" value="1"/>
</dbReference>
<comment type="similarity">
    <text evidence="1">To bacterial alkanal monooxygenase alpha and beta chains.</text>
</comment>
<reference evidence="3 4" key="1">
    <citation type="submission" date="2021-05" db="EMBL/GenBank/DDBJ databases">
        <title>Staphylococcus fleurettii isolated from lake water in First Nation community in Manitoba, Canada.</title>
        <authorList>
            <person name="Bashar S."/>
            <person name="Murdock A."/>
            <person name="Patidar R."/>
            <person name="Golding G."/>
            <person name="Farenhorst A."/>
            <person name="Kumar A."/>
        </authorList>
    </citation>
    <scope>NUCLEOTIDE SEQUENCE [LARGE SCALE GENOMIC DNA]</scope>
    <source>
        <strain evidence="3 4">SF002</strain>
    </source>
</reference>
<dbReference type="InterPro" id="IPR036661">
    <property type="entry name" value="Luciferase-like_sf"/>
</dbReference>
<comment type="caution">
    <text evidence="3">The sequence shown here is derived from an EMBL/GenBank/DDBJ whole genome shotgun (WGS) entry which is preliminary data.</text>
</comment>
<name>A0ABS5MM48_9STAP</name>
<protein>
    <submittedName>
        <fullName evidence="3">LLM class flavin-dependent oxidoreductase</fullName>
    </submittedName>
</protein>
<organism evidence="3 4">
    <name type="scientific">Mammaliicoccus fleurettii</name>
    <dbReference type="NCBI Taxonomy" id="150056"/>
    <lineage>
        <taxon>Bacteria</taxon>
        <taxon>Bacillati</taxon>
        <taxon>Bacillota</taxon>
        <taxon>Bacilli</taxon>
        <taxon>Bacillales</taxon>
        <taxon>Staphylococcaceae</taxon>
        <taxon>Mammaliicoccus</taxon>
    </lineage>
</organism>